<accession>A0A9W8EBW1</accession>
<keyword evidence="6" id="KW-0175">Coiled coil</keyword>
<evidence type="ECO:0000256" key="4">
    <source>
        <dbReference type="ARBA" id="ARBA00022884"/>
    </source>
</evidence>
<dbReference type="InterPro" id="IPR054711">
    <property type="entry name" value="eIF3a_PCI_TPR-like"/>
</dbReference>
<evidence type="ECO:0000256" key="2">
    <source>
        <dbReference type="ARBA" id="ARBA00022490"/>
    </source>
</evidence>
<keyword evidence="2 6" id="KW-0963">Cytoplasm</keyword>
<comment type="function">
    <text evidence="6">RNA-binding component of the eukaryotic translation initiation factor 3 (eIF-3) complex, which is involved in protein synthesis of a specialized repertoire of mRNAs and, together with other initiation factors, stimulates binding of mRNA and methionyl-tRNAi to the 40S ribosome. The eIF-3 complex specifically targets and initiates translation of a subset of mRNAs involved in cell proliferation.</text>
</comment>
<dbReference type="GO" id="GO:0003729">
    <property type="term" value="F:mRNA binding"/>
    <property type="evidence" value="ECO:0007669"/>
    <property type="project" value="TreeGrafter"/>
</dbReference>
<comment type="similarity">
    <text evidence="6">Belongs to the eIF-3 subunit A family.</text>
</comment>
<evidence type="ECO:0000256" key="6">
    <source>
        <dbReference type="HAMAP-Rule" id="MF_03000"/>
    </source>
</evidence>
<dbReference type="Pfam" id="PF22591">
    <property type="entry name" value="eIF3a_PCI_TPR-like"/>
    <property type="match status" value="1"/>
</dbReference>
<dbReference type="GO" id="GO:0016282">
    <property type="term" value="C:eukaryotic 43S preinitiation complex"/>
    <property type="evidence" value="ECO:0007669"/>
    <property type="project" value="UniProtKB-UniRule"/>
</dbReference>
<dbReference type="Gene3D" id="1.25.40.860">
    <property type="match status" value="2"/>
</dbReference>
<feature type="coiled-coil region" evidence="6">
    <location>
        <begin position="492"/>
        <end position="585"/>
    </location>
</feature>
<evidence type="ECO:0000256" key="5">
    <source>
        <dbReference type="ARBA" id="ARBA00022917"/>
    </source>
</evidence>
<keyword evidence="3 6" id="KW-0396">Initiation factor</keyword>
<sequence>MRRLVAECVKKRDGQMLKDVLQSYRNICQNTHPESLDRVIAELIELAEAGVKDAQSKADKLNVEKIDDLEATESPESILLSVVSEDQDKDRTDRGVVTPWLKFLWETYRNLLDTLRNNTRLETSYHEVAQKALKFCKDYERRNEFRRLCEKLRTHLSAIVKSTNQVHGVNLQDADSLQRHLELRFDQLEVATTLELWQEAYRSTEDIHVLIANSKRAPNPAMLVDYYEKLTRIMTVSGNRLFHAAAWHRYYEVVCNFTPKMDPELHKTLASHVVLSTMAVPIINPMLRIATMQEDENKVRESRYCNLLGLTHSPRRSTLIAAVVNSDILTRVAPELRSLFHQLEDQFHPLSICHSVAPTLLSLLEKPEFSNYVKSLQVCVVTRLLQQLSQVYTSLKLDYLLSLACFPEPLAFSANEVEQFVMNGCRSGEFPIRLDYKTRSVHFTTDVFSETSHASKGRQLQPTPSEQIRSQLANLATSLLTVTRAIDPEVTRHQLESRAQAVATALSQMKEEHEWVMQRKALIERRKEITETLRARKEKEAAREKALRLQRELEASRRRQAEEAERRERERLEKERETIRLIEARKMAESLKATSGLELNEKELVDLDSEKLTELRVAHLDKVQRTKEARFKSVAKRLDHIERAIRLEEAPLKDQDYEKQNERDLETYQQTRDTKLTASRHAFDEGMKLKSKMQRMLPSYLDVKRTLESRRSDELTKKKKQIEQKIATEKKYRVEEFHRLREQEKARKVAEEAERKRREEEERIRAEEEARLAEERRVREAAEREAELERRRKLDEIAETQRRREEEVAARQEARRLERLAQQQEATTANRYVPGAFSRKAPTPVAPVSSSSAAAEPLSALRRSENAWRPGAARSAGPTTGDESTISPPAATAAAGAASRPRTNPFGNARPAGAEQDPAAAAKPATPLASASTGARYVPPSQRNRQA</sequence>
<dbReference type="Gene3D" id="4.10.860.10">
    <property type="entry name" value="UVR domain"/>
    <property type="match status" value="1"/>
</dbReference>
<dbReference type="GO" id="GO:0071541">
    <property type="term" value="C:eukaryotic translation initiation factor 3 complex, eIF3m"/>
    <property type="evidence" value="ECO:0007669"/>
    <property type="project" value="TreeGrafter"/>
</dbReference>
<feature type="compositionally biased region" description="Low complexity" evidence="7">
    <location>
        <begin position="841"/>
        <end position="861"/>
    </location>
</feature>
<keyword evidence="10" id="KW-1185">Reference proteome</keyword>
<dbReference type="PROSITE" id="PS50250">
    <property type="entry name" value="PCI"/>
    <property type="match status" value="1"/>
</dbReference>
<dbReference type="EMBL" id="JANBQB010000672">
    <property type="protein sequence ID" value="KAJ1974312.1"/>
    <property type="molecule type" value="Genomic_DNA"/>
</dbReference>
<feature type="compositionally biased region" description="Low complexity" evidence="7">
    <location>
        <begin position="884"/>
        <end position="931"/>
    </location>
</feature>
<organism evidence="9 10">
    <name type="scientific">Dimargaris verticillata</name>
    <dbReference type="NCBI Taxonomy" id="2761393"/>
    <lineage>
        <taxon>Eukaryota</taxon>
        <taxon>Fungi</taxon>
        <taxon>Fungi incertae sedis</taxon>
        <taxon>Zoopagomycota</taxon>
        <taxon>Kickxellomycotina</taxon>
        <taxon>Dimargaritomycetes</taxon>
        <taxon>Dimargaritales</taxon>
        <taxon>Dimargaritaceae</taxon>
        <taxon>Dimargaris</taxon>
    </lineage>
</organism>
<dbReference type="FunFam" id="4.10.860.10:FF:000001">
    <property type="entry name" value="Eukaryotic translation initiation factor 3 subunit A"/>
    <property type="match status" value="1"/>
</dbReference>
<dbReference type="GO" id="GO:0071540">
    <property type="term" value="C:eukaryotic translation initiation factor 3 complex, eIF3e"/>
    <property type="evidence" value="ECO:0007669"/>
    <property type="project" value="TreeGrafter"/>
</dbReference>
<dbReference type="GO" id="GO:0002188">
    <property type="term" value="P:translation reinitiation"/>
    <property type="evidence" value="ECO:0007669"/>
    <property type="project" value="TreeGrafter"/>
</dbReference>
<reference evidence="9" key="1">
    <citation type="submission" date="2022-07" db="EMBL/GenBank/DDBJ databases">
        <title>Phylogenomic reconstructions and comparative analyses of Kickxellomycotina fungi.</title>
        <authorList>
            <person name="Reynolds N.K."/>
            <person name="Stajich J.E."/>
            <person name="Barry K."/>
            <person name="Grigoriev I.V."/>
            <person name="Crous P."/>
            <person name="Smith M.E."/>
        </authorList>
    </citation>
    <scope>NUCLEOTIDE SEQUENCE</scope>
    <source>
        <strain evidence="9">RSA 567</strain>
    </source>
</reference>
<feature type="region of interest" description="Disordered" evidence="7">
    <location>
        <begin position="746"/>
        <end position="947"/>
    </location>
</feature>
<evidence type="ECO:0000256" key="7">
    <source>
        <dbReference type="SAM" id="MobiDB-lite"/>
    </source>
</evidence>
<name>A0A9W8EBW1_9FUNG</name>
<dbReference type="GO" id="GO:0001732">
    <property type="term" value="P:formation of cytoplasmic translation initiation complex"/>
    <property type="evidence" value="ECO:0007669"/>
    <property type="project" value="UniProtKB-UniRule"/>
</dbReference>
<comment type="subunit">
    <text evidence="6">Component of the eukaryotic translation initiation factor 3 (eIF-3) complex.</text>
</comment>
<comment type="caution">
    <text evidence="9">The sequence shown here is derived from an EMBL/GenBank/DDBJ whole genome shotgun (WGS) entry which is preliminary data.</text>
</comment>
<dbReference type="GO" id="GO:0003743">
    <property type="term" value="F:translation initiation factor activity"/>
    <property type="evidence" value="ECO:0007669"/>
    <property type="project" value="UniProtKB-UniRule"/>
</dbReference>
<proteinExistence type="inferred from homology"/>
<evidence type="ECO:0000313" key="9">
    <source>
        <dbReference type="EMBL" id="KAJ1974312.1"/>
    </source>
</evidence>
<feature type="domain" description="PCI" evidence="8">
    <location>
        <begin position="269"/>
        <end position="448"/>
    </location>
</feature>
<gene>
    <name evidence="6 9" type="primary">TIF32</name>
    <name evidence="9" type="ORF">H4R34_004764</name>
</gene>
<protein>
    <recommendedName>
        <fullName evidence="6">Eukaryotic translation initiation factor 3 subunit A</fullName>
        <shortName evidence="6">eIF3a</shortName>
    </recommendedName>
    <alternativeName>
        <fullName evidence="6">Eukaryotic translation initiation factor 3 110 kDa subunit homolog</fullName>
        <shortName evidence="6">eIF3 p110</shortName>
    </alternativeName>
    <alternativeName>
        <fullName evidence="6">Translation initiation factor eIF3, p110 subunit homolog</fullName>
    </alternativeName>
</protein>
<dbReference type="OrthoDB" id="18884at2759"/>
<evidence type="ECO:0000259" key="8">
    <source>
        <dbReference type="PROSITE" id="PS50250"/>
    </source>
</evidence>
<evidence type="ECO:0000256" key="3">
    <source>
        <dbReference type="ARBA" id="ARBA00022540"/>
    </source>
</evidence>
<keyword evidence="5 6" id="KW-0648">Protein biosynthesis</keyword>
<keyword evidence="4 6" id="KW-0694">RNA-binding</keyword>
<comment type="subcellular location">
    <subcellularLocation>
        <location evidence="1 6">Cytoplasm</location>
    </subcellularLocation>
</comment>
<evidence type="ECO:0000256" key="1">
    <source>
        <dbReference type="ARBA" id="ARBA00004496"/>
    </source>
</evidence>
<dbReference type="Pfam" id="PF01399">
    <property type="entry name" value="PCI"/>
    <property type="match status" value="1"/>
</dbReference>
<dbReference type="PANTHER" id="PTHR14005">
    <property type="entry name" value="EUKARYOTIC TRANSLATION INITIATION FACTOR 3, THETA SUBUNIT"/>
    <property type="match status" value="1"/>
</dbReference>
<feature type="compositionally biased region" description="Basic and acidic residues" evidence="7">
    <location>
        <begin position="746"/>
        <end position="819"/>
    </location>
</feature>
<dbReference type="HAMAP" id="MF_03000">
    <property type="entry name" value="eIF3a"/>
    <property type="match status" value="1"/>
</dbReference>
<dbReference type="AlphaFoldDB" id="A0A9W8EBW1"/>
<dbReference type="InterPro" id="IPR000717">
    <property type="entry name" value="PCI_dom"/>
</dbReference>
<dbReference type="GO" id="GO:0043614">
    <property type="term" value="C:multi-eIF complex"/>
    <property type="evidence" value="ECO:0007669"/>
    <property type="project" value="TreeGrafter"/>
</dbReference>
<dbReference type="SMART" id="SM00088">
    <property type="entry name" value="PINT"/>
    <property type="match status" value="1"/>
</dbReference>
<dbReference type="GO" id="GO:0033290">
    <property type="term" value="C:eukaryotic 48S preinitiation complex"/>
    <property type="evidence" value="ECO:0007669"/>
    <property type="project" value="UniProtKB-UniRule"/>
</dbReference>
<evidence type="ECO:0000313" key="10">
    <source>
        <dbReference type="Proteomes" id="UP001151582"/>
    </source>
</evidence>
<dbReference type="Proteomes" id="UP001151582">
    <property type="component" value="Unassembled WGS sequence"/>
</dbReference>
<dbReference type="PANTHER" id="PTHR14005:SF0">
    <property type="entry name" value="EUKARYOTIC TRANSLATION INITIATION FACTOR 3 SUBUNIT A"/>
    <property type="match status" value="1"/>
</dbReference>
<dbReference type="InterPro" id="IPR027512">
    <property type="entry name" value="EIF3A"/>
</dbReference>